<feature type="transmembrane region" description="Helical" evidence="1">
    <location>
        <begin position="63"/>
        <end position="79"/>
    </location>
</feature>
<proteinExistence type="predicted"/>
<dbReference type="EMBL" id="SORI01000010">
    <property type="protein sequence ID" value="TDY59940.1"/>
    <property type="molecule type" value="Genomic_DNA"/>
</dbReference>
<sequence>MNLDAIADFSFVRPLAPLLLLLLVLGAALPFLRRPGKERLFFAALGLFFFGASAVFLLMGQPLAALSVFFVPALLYGVFRKAGRKNK</sequence>
<keyword evidence="3" id="KW-1185">Reference proteome</keyword>
<comment type="caution">
    <text evidence="2">The sequence shown here is derived from an EMBL/GenBank/DDBJ whole genome shotgun (WGS) entry which is preliminary data.</text>
</comment>
<organism evidence="2 3">
    <name type="scientific">Aminivibrio pyruvatiphilus</name>
    <dbReference type="NCBI Taxonomy" id="1005740"/>
    <lineage>
        <taxon>Bacteria</taxon>
        <taxon>Thermotogati</taxon>
        <taxon>Synergistota</taxon>
        <taxon>Synergistia</taxon>
        <taxon>Synergistales</taxon>
        <taxon>Aminobacteriaceae</taxon>
        <taxon>Aminivibrio</taxon>
    </lineage>
</organism>
<evidence type="ECO:0000256" key="1">
    <source>
        <dbReference type="SAM" id="Phobius"/>
    </source>
</evidence>
<name>A0A4R8M424_9BACT</name>
<feature type="transmembrane region" description="Helical" evidence="1">
    <location>
        <begin position="39"/>
        <end position="57"/>
    </location>
</feature>
<keyword evidence="1" id="KW-1133">Transmembrane helix</keyword>
<keyword evidence="1" id="KW-0812">Transmembrane</keyword>
<evidence type="ECO:0000313" key="2">
    <source>
        <dbReference type="EMBL" id="TDY59940.1"/>
    </source>
</evidence>
<dbReference type="AlphaFoldDB" id="A0A4R8M424"/>
<accession>A0A4R8M424</accession>
<keyword evidence="1" id="KW-0472">Membrane</keyword>
<reference evidence="2 3" key="1">
    <citation type="submission" date="2019-03" db="EMBL/GenBank/DDBJ databases">
        <title>Genomic Encyclopedia of Type Strains, Phase IV (KMG-IV): sequencing the most valuable type-strain genomes for metagenomic binning, comparative biology and taxonomic classification.</title>
        <authorList>
            <person name="Goeker M."/>
        </authorList>
    </citation>
    <scope>NUCLEOTIDE SEQUENCE [LARGE SCALE GENOMIC DNA]</scope>
    <source>
        <strain evidence="2 3">DSM 25964</strain>
    </source>
</reference>
<protein>
    <submittedName>
        <fullName evidence="2">Uncharacterized protein</fullName>
    </submittedName>
</protein>
<gene>
    <name evidence="2" type="ORF">C8D99_11073</name>
</gene>
<evidence type="ECO:0000313" key="3">
    <source>
        <dbReference type="Proteomes" id="UP000295066"/>
    </source>
</evidence>
<dbReference type="RefSeq" id="WP_133957782.1">
    <property type="nucleotide sequence ID" value="NZ_SORI01000010.1"/>
</dbReference>
<dbReference type="Proteomes" id="UP000295066">
    <property type="component" value="Unassembled WGS sequence"/>
</dbReference>
<feature type="transmembrane region" description="Helical" evidence="1">
    <location>
        <begin position="12"/>
        <end position="32"/>
    </location>
</feature>